<gene>
    <name evidence="2" type="ORF">LWI28_011567</name>
</gene>
<reference evidence="2" key="1">
    <citation type="journal article" date="2022" name="Plant J.">
        <title>Strategies of tolerance reflected in two North American maple genomes.</title>
        <authorList>
            <person name="McEvoy S.L."/>
            <person name="Sezen U.U."/>
            <person name="Trouern-Trend A."/>
            <person name="McMahon S.M."/>
            <person name="Schaberg P.G."/>
            <person name="Yang J."/>
            <person name="Wegrzyn J.L."/>
            <person name="Swenson N.G."/>
        </authorList>
    </citation>
    <scope>NUCLEOTIDE SEQUENCE</scope>
    <source>
        <strain evidence="2">91603</strain>
    </source>
</reference>
<name>A0AAD5I6K4_ACENE</name>
<dbReference type="AlphaFoldDB" id="A0AAD5I6K4"/>
<protein>
    <submittedName>
        <fullName evidence="2">Uncharacterized protein</fullName>
    </submittedName>
</protein>
<reference evidence="2" key="2">
    <citation type="submission" date="2023-02" db="EMBL/GenBank/DDBJ databases">
        <authorList>
            <person name="Swenson N.G."/>
            <person name="Wegrzyn J.L."/>
            <person name="Mcevoy S.L."/>
        </authorList>
    </citation>
    <scope>NUCLEOTIDE SEQUENCE</scope>
    <source>
        <strain evidence="2">91603</strain>
        <tissue evidence="2">Leaf</tissue>
    </source>
</reference>
<dbReference type="Proteomes" id="UP001064489">
    <property type="component" value="Chromosome 11"/>
</dbReference>
<feature type="region of interest" description="Disordered" evidence="1">
    <location>
        <begin position="57"/>
        <end position="91"/>
    </location>
</feature>
<keyword evidence="3" id="KW-1185">Reference proteome</keyword>
<accession>A0AAD5I6K4</accession>
<evidence type="ECO:0000313" key="3">
    <source>
        <dbReference type="Proteomes" id="UP001064489"/>
    </source>
</evidence>
<evidence type="ECO:0000313" key="2">
    <source>
        <dbReference type="EMBL" id="KAI9153449.1"/>
    </source>
</evidence>
<evidence type="ECO:0000256" key="1">
    <source>
        <dbReference type="SAM" id="MobiDB-lite"/>
    </source>
</evidence>
<dbReference type="EMBL" id="JAJSOW010000108">
    <property type="protein sequence ID" value="KAI9153449.1"/>
    <property type="molecule type" value="Genomic_DNA"/>
</dbReference>
<proteinExistence type="predicted"/>
<feature type="compositionally biased region" description="Low complexity" evidence="1">
    <location>
        <begin position="81"/>
        <end position="91"/>
    </location>
</feature>
<organism evidence="2 3">
    <name type="scientific">Acer negundo</name>
    <name type="common">Box elder</name>
    <dbReference type="NCBI Taxonomy" id="4023"/>
    <lineage>
        <taxon>Eukaryota</taxon>
        <taxon>Viridiplantae</taxon>
        <taxon>Streptophyta</taxon>
        <taxon>Embryophyta</taxon>
        <taxon>Tracheophyta</taxon>
        <taxon>Spermatophyta</taxon>
        <taxon>Magnoliopsida</taxon>
        <taxon>eudicotyledons</taxon>
        <taxon>Gunneridae</taxon>
        <taxon>Pentapetalae</taxon>
        <taxon>rosids</taxon>
        <taxon>malvids</taxon>
        <taxon>Sapindales</taxon>
        <taxon>Sapindaceae</taxon>
        <taxon>Hippocastanoideae</taxon>
        <taxon>Acereae</taxon>
        <taxon>Acer</taxon>
    </lineage>
</organism>
<sequence>MVYQADFLKFAKWKLLIEQAKAEICFYFLYSTGSLMGNCVHKVLCKAEECIRVRGESEDPPLIKPCHHRNDDNNEDDNNNDDNNNNSDNESSIYWKFQALEIDSKREESTSYSSSGL</sequence>
<comment type="caution">
    <text evidence="2">The sequence shown here is derived from an EMBL/GenBank/DDBJ whole genome shotgun (WGS) entry which is preliminary data.</text>
</comment>